<protein>
    <submittedName>
        <fullName evidence="1">Uncharacterized protein</fullName>
    </submittedName>
</protein>
<proteinExistence type="predicted"/>
<dbReference type="SUPFAM" id="SSF160537">
    <property type="entry name" value="SpoVG-like"/>
    <property type="match status" value="1"/>
</dbReference>
<dbReference type="EMBL" id="MFJR01000015">
    <property type="protein sequence ID" value="OGG25713.1"/>
    <property type="molecule type" value="Genomic_DNA"/>
</dbReference>
<dbReference type="Gene3D" id="3.30.1120.40">
    <property type="entry name" value="Stage V sporulation protein G"/>
    <property type="match status" value="1"/>
</dbReference>
<dbReference type="GO" id="GO:0030435">
    <property type="term" value="P:sporulation resulting in formation of a cellular spore"/>
    <property type="evidence" value="ECO:0007669"/>
    <property type="project" value="InterPro"/>
</dbReference>
<accession>A0A1F6AMM2</accession>
<evidence type="ECO:0000313" key="1">
    <source>
        <dbReference type="EMBL" id="OGG25713.1"/>
    </source>
</evidence>
<dbReference type="AlphaFoldDB" id="A0A1F6AMM2"/>
<sequence>MSIFDNIKITIKCRGFDENPIAIVTINLNEEAEVRFIPILWTRDRNNIFVTMPSLKGFRYQNCFVISDTTRFSEIKKQIFQEFLVKAEKEYHQNEFDRINKAIQQQKEDINLDEIPL</sequence>
<organism evidence="1 2">
    <name type="scientific">Candidatus Gottesmanbacteria bacterium RIFCSPLOWO2_01_FULL_39_12b</name>
    <dbReference type="NCBI Taxonomy" id="1798388"/>
    <lineage>
        <taxon>Bacteria</taxon>
        <taxon>Candidatus Gottesmaniibacteriota</taxon>
    </lineage>
</organism>
<gene>
    <name evidence="1" type="ORF">A2960_05170</name>
</gene>
<dbReference type="Proteomes" id="UP000176609">
    <property type="component" value="Unassembled WGS sequence"/>
</dbReference>
<reference evidence="1 2" key="1">
    <citation type="journal article" date="2016" name="Nat. Commun.">
        <title>Thousands of microbial genomes shed light on interconnected biogeochemical processes in an aquifer system.</title>
        <authorList>
            <person name="Anantharaman K."/>
            <person name="Brown C.T."/>
            <person name="Hug L.A."/>
            <person name="Sharon I."/>
            <person name="Castelle C.J."/>
            <person name="Probst A.J."/>
            <person name="Thomas B.C."/>
            <person name="Singh A."/>
            <person name="Wilkins M.J."/>
            <person name="Karaoz U."/>
            <person name="Brodie E.L."/>
            <person name="Williams K.H."/>
            <person name="Hubbard S.S."/>
            <person name="Banfield J.F."/>
        </authorList>
    </citation>
    <scope>NUCLEOTIDE SEQUENCE [LARGE SCALE GENOMIC DNA]</scope>
</reference>
<evidence type="ECO:0000313" key="2">
    <source>
        <dbReference type="Proteomes" id="UP000176609"/>
    </source>
</evidence>
<name>A0A1F6AMM2_9BACT</name>
<comment type="caution">
    <text evidence="1">The sequence shown here is derived from an EMBL/GenBank/DDBJ whole genome shotgun (WGS) entry which is preliminary data.</text>
</comment>
<dbReference type="InterPro" id="IPR036751">
    <property type="entry name" value="SpoVG_sf"/>
</dbReference>